<keyword evidence="1" id="KW-0472">Membrane</keyword>
<reference evidence="2" key="2">
    <citation type="submission" date="2021-01" db="EMBL/GenBank/DDBJ databases">
        <authorList>
            <person name="Schikora-Tamarit M.A."/>
        </authorList>
    </citation>
    <scope>NUCLEOTIDE SEQUENCE</scope>
    <source>
        <strain evidence="2">CBS2887</strain>
    </source>
</reference>
<keyword evidence="3" id="KW-1185">Reference proteome</keyword>
<reference evidence="2" key="1">
    <citation type="journal article" date="2021" name="Open Biol.">
        <title>Shared evolutionary footprints suggest mitochondrial oxidative damage underlies multiple complex I losses in fungi.</title>
        <authorList>
            <person name="Schikora-Tamarit M.A."/>
            <person name="Marcet-Houben M."/>
            <person name="Nosek J."/>
            <person name="Gabaldon T."/>
        </authorList>
    </citation>
    <scope>NUCLEOTIDE SEQUENCE</scope>
    <source>
        <strain evidence="2">CBS2887</strain>
    </source>
</reference>
<dbReference type="Proteomes" id="UP000774326">
    <property type="component" value="Unassembled WGS sequence"/>
</dbReference>
<evidence type="ECO:0000313" key="3">
    <source>
        <dbReference type="Proteomes" id="UP000774326"/>
    </source>
</evidence>
<organism evidence="2 3">
    <name type="scientific">Wickerhamomyces pijperi</name>
    <name type="common">Yeast</name>
    <name type="synonym">Pichia pijperi</name>
    <dbReference type="NCBI Taxonomy" id="599730"/>
    <lineage>
        <taxon>Eukaryota</taxon>
        <taxon>Fungi</taxon>
        <taxon>Dikarya</taxon>
        <taxon>Ascomycota</taxon>
        <taxon>Saccharomycotina</taxon>
        <taxon>Saccharomycetes</taxon>
        <taxon>Phaffomycetales</taxon>
        <taxon>Wickerhamomycetaceae</taxon>
        <taxon>Wickerhamomyces</taxon>
    </lineage>
</organism>
<accession>A0A9P8Q8M4</accession>
<feature type="transmembrane region" description="Helical" evidence="1">
    <location>
        <begin position="37"/>
        <end position="59"/>
    </location>
</feature>
<proteinExistence type="predicted"/>
<evidence type="ECO:0000313" key="2">
    <source>
        <dbReference type="EMBL" id="KAH3685976.1"/>
    </source>
</evidence>
<gene>
    <name evidence="2" type="ORF">WICPIJ_003043</name>
</gene>
<dbReference type="EMBL" id="JAEUBG010001697">
    <property type="protein sequence ID" value="KAH3685976.1"/>
    <property type="molecule type" value="Genomic_DNA"/>
</dbReference>
<comment type="caution">
    <text evidence="2">The sequence shown here is derived from an EMBL/GenBank/DDBJ whole genome shotgun (WGS) entry which is preliminary data.</text>
</comment>
<feature type="transmembrane region" description="Helical" evidence="1">
    <location>
        <begin position="104"/>
        <end position="128"/>
    </location>
</feature>
<evidence type="ECO:0000256" key="1">
    <source>
        <dbReference type="SAM" id="Phobius"/>
    </source>
</evidence>
<sequence>MAPTMMIPITKPAGPPLCKEEPEPTNKPVPIPVAMEIIIICLFLIPLFNFSPSVLAWMISAFSSAERSLEVKSSFLWKEALNCCHLVPELALFLLKSAGTSRTVVLFSPLFVFLMSANSGSYLLILGWSE</sequence>
<keyword evidence="1" id="KW-0812">Transmembrane</keyword>
<protein>
    <submittedName>
        <fullName evidence="2">Uncharacterized protein</fullName>
    </submittedName>
</protein>
<keyword evidence="1" id="KW-1133">Transmembrane helix</keyword>
<name>A0A9P8Q8M4_WICPI</name>
<dbReference type="AlphaFoldDB" id="A0A9P8Q8M4"/>